<feature type="domain" description="Poly(A) polymerase central" evidence="15">
    <location>
        <begin position="486"/>
        <end position="619"/>
    </location>
</feature>
<dbReference type="GO" id="GO:0003723">
    <property type="term" value="F:RNA binding"/>
    <property type="evidence" value="ECO:0007669"/>
    <property type="project" value="InterPro"/>
</dbReference>
<keyword evidence="11" id="KW-0460">Magnesium</keyword>
<dbReference type="Gene3D" id="3.30.70.590">
    <property type="entry name" value="Poly(A) polymerase predicted RNA binding domain"/>
    <property type="match status" value="1"/>
</dbReference>
<evidence type="ECO:0000256" key="2">
    <source>
        <dbReference type="ARBA" id="ARBA00001946"/>
    </source>
</evidence>
<evidence type="ECO:0000256" key="5">
    <source>
        <dbReference type="ARBA" id="ARBA00012388"/>
    </source>
</evidence>
<comment type="cofactor">
    <cofactor evidence="1">
        <name>Mn(2+)</name>
        <dbReference type="ChEBI" id="CHEBI:29035"/>
    </cofactor>
</comment>
<dbReference type="GO" id="GO:0005524">
    <property type="term" value="F:ATP binding"/>
    <property type="evidence" value="ECO:0007669"/>
    <property type="project" value="UniProtKB-KW"/>
</dbReference>
<evidence type="ECO:0000313" key="17">
    <source>
        <dbReference type="EMBL" id="ETV86194.1"/>
    </source>
</evidence>
<evidence type="ECO:0000256" key="13">
    <source>
        <dbReference type="SAM" id="MobiDB-lite"/>
    </source>
</evidence>
<evidence type="ECO:0000256" key="1">
    <source>
        <dbReference type="ARBA" id="ARBA00001936"/>
    </source>
</evidence>
<dbReference type="GeneID" id="20804632"/>
<dbReference type="InterPro" id="IPR011068">
    <property type="entry name" value="NuclTrfase_I-like_C"/>
</dbReference>
<feature type="region of interest" description="Disordered" evidence="13">
    <location>
        <begin position="160"/>
        <end position="239"/>
    </location>
</feature>
<dbReference type="PANTHER" id="PTHR10682">
    <property type="entry name" value="POLY A POLYMERASE"/>
    <property type="match status" value="1"/>
</dbReference>
<keyword evidence="6" id="KW-0507">mRNA processing</keyword>
<reference evidence="17" key="1">
    <citation type="submission" date="2013-12" db="EMBL/GenBank/DDBJ databases">
        <title>The Genome Sequence of Aphanomyces astaci APO3.</title>
        <authorList>
            <consortium name="The Broad Institute Genomics Platform"/>
            <person name="Russ C."/>
            <person name="Tyler B."/>
            <person name="van West P."/>
            <person name="Dieguez-Uribeondo J."/>
            <person name="Young S.K."/>
            <person name="Zeng Q."/>
            <person name="Gargeya S."/>
            <person name="Fitzgerald M."/>
            <person name="Abouelleil A."/>
            <person name="Alvarado L."/>
            <person name="Chapman S.B."/>
            <person name="Gainer-Dewar J."/>
            <person name="Goldberg J."/>
            <person name="Griggs A."/>
            <person name="Gujja S."/>
            <person name="Hansen M."/>
            <person name="Howarth C."/>
            <person name="Imamovic A."/>
            <person name="Ireland A."/>
            <person name="Larimer J."/>
            <person name="McCowan C."/>
            <person name="Murphy C."/>
            <person name="Pearson M."/>
            <person name="Poon T.W."/>
            <person name="Priest M."/>
            <person name="Roberts A."/>
            <person name="Saif S."/>
            <person name="Shea T."/>
            <person name="Sykes S."/>
            <person name="Wortman J."/>
            <person name="Nusbaum C."/>
            <person name="Birren B."/>
        </authorList>
    </citation>
    <scope>NUCLEOTIDE SEQUENCE [LARGE SCALE GENOMIC DNA]</scope>
    <source>
        <strain evidence="17">APO3</strain>
    </source>
</reference>
<evidence type="ECO:0000256" key="7">
    <source>
        <dbReference type="ARBA" id="ARBA00022679"/>
    </source>
</evidence>
<protein>
    <recommendedName>
        <fullName evidence="5">polynucleotide adenylyltransferase</fullName>
        <ecNumber evidence="5">2.7.7.19</ecNumber>
    </recommendedName>
</protein>
<dbReference type="OrthoDB" id="412748at2759"/>
<dbReference type="InterPro" id="IPR007010">
    <property type="entry name" value="PolA_pol_RNA-bd_dom"/>
</dbReference>
<dbReference type="Pfam" id="PF04928">
    <property type="entry name" value="PAP_central"/>
    <property type="match status" value="1"/>
</dbReference>
<dbReference type="GO" id="GO:0005634">
    <property type="term" value="C:nucleus"/>
    <property type="evidence" value="ECO:0007669"/>
    <property type="project" value="UniProtKB-SubCell"/>
</dbReference>
<feature type="compositionally biased region" description="Pro residues" evidence="13">
    <location>
        <begin position="213"/>
        <end position="223"/>
    </location>
</feature>
<keyword evidence="19" id="KW-1185">Reference proteome</keyword>
<evidence type="ECO:0000256" key="3">
    <source>
        <dbReference type="ARBA" id="ARBA00004123"/>
    </source>
</evidence>
<dbReference type="Gene3D" id="3.30.460.10">
    <property type="entry name" value="Beta Polymerase, domain 2"/>
    <property type="match status" value="1"/>
</dbReference>
<evidence type="ECO:0000256" key="9">
    <source>
        <dbReference type="ARBA" id="ARBA00022741"/>
    </source>
</evidence>
<dbReference type="Gene3D" id="1.10.1410.10">
    <property type="match status" value="1"/>
</dbReference>
<reference evidence="18 19" key="2">
    <citation type="submission" date="2018-07" db="EMBL/GenBank/DDBJ databases">
        <title>Annotation of Aphanomyces astaci genome assembly.</title>
        <authorList>
            <person name="Studholme D.J."/>
        </authorList>
    </citation>
    <scope>NUCLEOTIDE SEQUENCE [LARGE SCALE GENOMIC DNA]</scope>
    <source>
        <strain evidence="18">Pc</strain>
    </source>
</reference>
<comment type="subcellular location">
    <subcellularLocation>
        <location evidence="3">Nucleus</location>
    </subcellularLocation>
</comment>
<evidence type="ECO:0000313" key="18">
    <source>
        <dbReference type="EMBL" id="RQM30565.1"/>
    </source>
</evidence>
<feature type="domain" description="Poly(A) polymerase nucleotidyltransferase" evidence="16">
    <location>
        <begin position="304"/>
        <end position="480"/>
    </location>
</feature>
<evidence type="ECO:0000256" key="12">
    <source>
        <dbReference type="ARBA" id="ARBA00023242"/>
    </source>
</evidence>
<comment type="cofactor">
    <cofactor evidence="2">
        <name>Mg(2+)</name>
        <dbReference type="ChEBI" id="CHEBI:18420"/>
    </cofactor>
</comment>
<dbReference type="EMBL" id="KI913117">
    <property type="protein sequence ID" value="ETV86194.1"/>
    <property type="molecule type" value="Genomic_DNA"/>
</dbReference>
<evidence type="ECO:0000256" key="4">
    <source>
        <dbReference type="ARBA" id="ARBA00010912"/>
    </source>
</evidence>
<evidence type="ECO:0000313" key="19">
    <source>
        <dbReference type="Proteomes" id="UP000284702"/>
    </source>
</evidence>
<feature type="compositionally biased region" description="Polar residues" evidence="13">
    <location>
        <begin position="172"/>
        <end position="193"/>
    </location>
</feature>
<dbReference type="RefSeq" id="XP_009824666.1">
    <property type="nucleotide sequence ID" value="XM_009826364.1"/>
</dbReference>
<dbReference type="Pfam" id="PF20750">
    <property type="entry name" value="PAP_NTPase"/>
    <property type="match status" value="1"/>
</dbReference>
<feature type="domain" description="Poly(A) polymerase RNA-binding" evidence="14">
    <location>
        <begin position="636"/>
        <end position="697"/>
    </location>
</feature>
<evidence type="ECO:0000259" key="16">
    <source>
        <dbReference type="Pfam" id="PF20750"/>
    </source>
</evidence>
<dbReference type="GO" id="GO:1990817">
    <property type="term" value="F:poly(A) RNA polymerase activity"/>
    <property type="evidence" value="ECO:0007669"/>
    <property type="project" value="UniProtKB-EC"/>
</dbReference>
<dbReference type="GO" id="GO:0006397">
    <property type="term" value="P:mRNA processing"/>
    <property type="evidence" value="ECO:0007669"/>
    <property type="project" value="UniProtKB-KW"/>
</dbReference>
<dbReference type="InterPro" id="IPR007012">
    <property type="entry name" value="PolA_pol_cen_dom"/>
</dbReference>
<keyword evidence="12" id="KW-0539">Nucleus</keyword>
<dbReference type="GO" id="GO:0046872">
    <property type="term" value="F:metal ion binding"/>
    <property type="evidence" value="ECO:0007669"/>
    <property type="project" value="UniProtKB-KW"/>
</dbReference>
<name>W4H4K8_APHAT</name>
<sequence length="849" mass="91655">MKDNTGAATSPTTANATAVLSMSSRKAKRSRALALALVDNNNRKTLLLDEASTPTVCSSTDCMLSSSDAALVATAEAQSKRGLDSNNNDEFGSHVLGKRAFVHGVMSNNTTTATASTSCSSYKEALLLHTTASSNLHSSAWSTSSTTAAAMANIMSPTPSECGTVSAPMSPIDNNYQSPLNSNDNQHVSSTSSPVPPEKERETKTAWATDRALPPPPLPPSSPPSELSSRQDKTSAARLHPRAIRSAIAHAASQGVLTKSSKREMRQSMLRGATHVVLEGLRQRCHLQPLVAPPTSSGDLPPLPPPTEFERRHTNGLHKCLNSLAPSPQGDTLKAKHRVLVALDRLVDKWMVQLHHTCTASLFVGGSFYLKVDDADSDLDVVVLCPVEVTAADFFTTLPSLLSTSASVDHVVCMEEAYVPTISCTFHGDIHVDLLFSRFSQSVVPKHLPLHSDHILVGMDLTSVRSLSVPRVASLVLDLVPNPTAFRGCLRAVRAWAKARGLYSNKVGFLGGISWTVLVALVCQMFPHAVAGSLLHHFFNVLSTWQWPMPVMLAKPYDAGHGFAQWSPALHVHDRAHVMPILTPGYPTMNSAANVTHSTLRVLKEELTRGKLVLDDMAGQGLTSPVAWGPLFAPSDFFVRYDHYIHVRVAPSSDERSSAAGDAAQVGFVASRLRKLVDALQLTHHVLTVHPFPSYFGAPDHAFFVGFELATSQTGVGMAEGIVAPVLTYFKATELHTTSRSTSSQPPAALSYMTWQDLPSSVFPHGRAQAAGDRAKYKLSRAHTLHVAGSVSSISPPPSRLAPPMRMMTNDHRIPYHHHERWHANGGRQPPTPPLRLHPTVQTLVLHSN</sequence>
<dbReference type="SUPFAM" id="SSF55003">
    <property type="entry name" value="PAP/Archaeal CCA-adding enzyme, C-terminal domain"/>
    <property type="match status" value="1"/>
</dbReference>
<evidence type="ECO:0000256" key="10">
    <source>
        <dbReference type="ARBA" id="ARBA00022840"/>
    </source>
</evidence>
<evidence type="ECO:0000256" key="11">
    <source>
        <dbReference type="ARBA" id="ARBA00022842"/>
    </source>
</evidence>
<dbReference type="Proteomes" id="UP000284702">
    <property type="component" value="Unassembled WGS sequence"/>
</dbReference>
<keyword evidence="7" id="KW-0808">Transferase</keyword>
<keyword evidence="8" id="KW-0479">Metal-binding</keyword>
<evidence type="ECO:0000256" key="6">
    <source>
        <dbReference type="ARBA" id="ARBA00022664"/>
    </source>
</evidence>
<evidence type="ECO:0000259" key="15">
    <source>
        <dbReference type="Pfam" id="PF04928"/>
    </source>
</evidence>
<accession>W4H4K8</accession>
<dbReference type="EC" id="2.7.7.19" evidence="5"/>
<dbReference type="CDD" id="cd05402">
    <property type="entry name" value="NT_PAP_TUTase"/>
    <property type="match status" value="1"/>
</dbReference>
<evidence type="ECO:0000259" key="14">
    <source>
        <dbReference type="Pfam" id="PF04926"/>
    </source>
</evidence>
<dbReference type="SUPFAM" id="SSF81631">
    <property type="entry name" value="PAP/OAS1 substrate-binding domain"/>
    <property type="match status" value="1"/>
</dbReference>
<evidence type="ECO:0000256" key="8">
    <source>
        <dbReference type="ARBA" id="ARBA00022723"/>
    </source>
</evidence>
<dbReference type="GO" id="GO:0031123">
    <property type="term" value="P:RNA 3'-end processing"/>
    <property type="evidence" value="ECO:0007669"/>
    <property type="project" value="InterPro"/>
</dbReference>
<dbReference type="FunFam" id="1.10.1410.10:FF:000001">
    <property type="entry name" value="Putative poly(A) polymerase gamma"/>
    <property type="match status" value="1"/>
</dbReference>
<dbReference type="VEuPathDB" id="FungiDB:H257_02636"/>
<dbReference type="InterPro" id="IPR043519">
    <property type="entry name" value="NT_sf"/>
</dbReference>
<proteinExistence type="inferred from homology"/>
<keyword evidence="9" id="KW-0547">Nucleotide-binding</keyword>
<dbReference type="AlphaFoldDB" id="W4H4K8"/>
<dbReference type="Pfam" id="PF04926">
    <property type="entry name" value="PAP_RNA-bind"/>
    <property type="match status" value="1"/>
</dbReference>
<organism evidence="17">
    <name type="scientific">Aphanomyces astaci</name>
    <name type="common">Crayfish plague agent</name>
    <dbReference type="NCBI Taxonomy" id="112090"/>
    <lineage>
        <taxon>Eukaryota</taxon>
        <taxon>Sar</taxon>
        <taxon>Stramenopiles</taxon>
        <taxon>Oomycota</taxon>
        <taxon>Saprolegniomycetes</taxon>
        <taxon>Saprolegniales</taxon>
        <taxon>Verrucalvaceae</taxon>
        <taxon>Aphanomyces</taxon>
    </lineage>
</organism>
<comment type="similarity">
    <text evidence="4">Belongs to the poly(A) polymerase family.</text>
</comment>
<dbReference type="STRING" id="112090.W4H4K8"/>
<gene>
    <name evidence="18" type="ORF">B5M09_000267</name>
    <name evidence="17" type="ORF">H257_02636</name>
</gene>
<keyword evidence="10" id="KW-0067">ATP-binding</keyword>
<dbReference type="InterPro" id="IPR048840">
    <property type="entry name" value="PolA_pol_NTPase"/>
</dbReference>
<dbReference type="EMBL" id="MZMZ02000697">
    <property type="protein sequence ID" value="RQM30565.1"/>
    <property type="molecule type" value="Genomic_DNA"/>
</dbReference>
<dbReference type="SUPFAM" id="SSF81301">
    <property type="entry name" value="Nucleotidyltransferase"/>
    <property type="match status" value="1"/>
</dbReference>
<dbReference type="PANTHER" id="PTHR10682:SF10">
    <property type="entry name" value="POLYNUCLEOTIDE ADENYLYLTRANSFERASE"/>
    <property type="match status" value="1"/>
</dbReference>